<dbReference type="AlphaFoldDB" id="A0A1M5YWL6"/>
<evidence type="ECO:0000313" key="2">
    <source>
        <dbReference type="Proteomes" id="UP000183995"/>
    </source>
</evidence>
<dbReference type="STRING" id="1123282.SAMN02745823_02932"/>
<name>A0A1M5YWL6_9FIRM</name>
<dbReference type="RefSeq" id="WP_073080477.1">
    <property type="nucleotide sequence ID" value="NZ_FQXV01000011.1"/>
</dbReference>
<reference evidence="1 2" key="1">
    <citation type="submission" date="2016-11" db="EMBL/GenBank/DDBJ databases">
        <authorList>
            <person name="Jaros S."/>
            <person name="Januszkiewicz K."/>
            <person name="Wedrychowicz H."/>
        </authorList>
    </citation>
    <scope>NUCLEOTIDE SEQUENCE [LARGE SCALE GENOMIC DNA]</scope>
    <source>
        <strain evidence="1 2">DSM 10068</strain>
    </source>
</reference>
<gene>
    <name evidence="1" type="ORF">SAMN02745823_02932</name>
</gene>
<evidence type="ECO:0000313" key="1">
    <source>
        <dbReference type="EMBL" id="SHI16452.1"/>
    </source>
</evidence>
<sequence>MRKIVNGKTYNTTAARLVGEWRSMSSARNSDWCHEMLFQTDGGEYFLWGCGGTLSAYKTAGAVTRSSRAGITPLSLEKAMAWARVHLKHATYIKEFRKYEQVA</sequence>
<dbReference type="Proteomes" id="UP000183995">
    <property type="component" value="Unassembled WGS sequence"/>
</dbReference>
<keyword evidence="2" id="KW-1185">Reference proteome</keyword>
<proteinExistence type="predicted"/>
<accession>A0A1M5YWL6</accession>
<organism evidence="1 2">
    <name type="scientific">Sporobacter termitidis DSM 10068</name>
    <dbReference type="NCBI Taxonomy" id="1123282"/>
    <lineage>
        <taxon>Bacteria</taxon>
        <taxon>Bacillati</taxon>
        <taxon>Bacillota</taxon>
        <taxon>Clostridia</taxon>
        <taxon>Eubacteriales</taxon>
        <taxon>Oscillospiraceae</taxon>
        <taxon>Sporobacter</taxon>
    </lineage>
</organism>
<dbReference type="OrthoDB" id="3192583at2"/>
<protein>
    <submittedName>
        <fullName evidence="1">Uncharacterized protein</fullName>
    </submittedName>
</protein>
<dbReference type="EMBL" id="FQXV01000011">
    <property type="protein sequence ID" value="SHI16452.1"/>
    <property type="molecule type" value="Genomic_DNA"/>
</dbReference>